<evidence type="ECO:0000313" key="4">
    <source>
        <dbReference type="Proteomes" id="UP000030765"/>
    </source>
</evidence>
<dbReference type="EMBL" id="KE525091">
    <property type="protein sequence ID" value="KFB41364.1"/>
    <property type="molecule type" value="Genomic_DNA"/>
</dbReference>
<dbReference type="EnsemblMetazoa" id="ASIC008944-RA">
    <property type="protein sequence ID" value="ASIC008944-PA"/>
    <property type="gene ID" value="ASIC008944"/>
</dbReference>
<dbReference type="AlphaFoldDB" id="A0A084VTS0"/>
<evidence type="ECO:0000256" key="1">
    <source>
        <dbReference type="SAM" id="MobiDB-lite"/>
    </source>
</evidence>
<protein>
    <submittedName>
        <fullName evidence="2 3">Uncharacterized protein</fullName>
    </submittedName>
</protein>
<accession>A0A084VTS0</accession>
<dbReference type="Proteomes" id="UP000030765">
    <property type="component" value="Unassembled WGS sequence"/>
</dbReference>
<name>A0A084VTS0_ANOSI</name>
<organism evidence="2">
    <name type="scientific">Anopheles sinensis</name>
    <name type="common">Mosquito</name>
    <dbReference type="NCBI Taxonomy" id="74873"/>
    <lineage>
        <taxon>Eukaryota</taxon>
        <taxon>Metazoa</taxon>
        <taxon>Ecdysozoa</taxon>
        <taxon>Arthropoda</taxon>
        <taxon>Hexapoda</taxon>
        <taxon>Insecta</taxon>
        <taxon>Pterygota</taxon>
        <taxon>Neoptera</taxon>
        <taxon>Endopterygota</taxon>
        <taxon>Diptera</taxon>
        <taxon>Nematocera</taxon>
        <taxon>Culicoidea</taxon>
        <taxon>Culicidae</taxon>
        <taxon>Anophelinae</taxon>
        <taxon>Anopheles</taxon>
    </lineage>
</organism>
<dbReference type="EMBL" id="ATLV01016458">
    <property type="status" value="NOT_ANNOTATED_CDS"/>
    <property type="molecule type" value="Genomic_DNA"/>
</dbReference>
<keyword evidence="4" id="KW-1185">Reference proteome</keyword>
<evidence type="ECO:0000313" key="3">
    <source>
        <dbReference type="EnsemblMetazoa" id="ASIC008944-PA"/>
    </source>
</evidence>
<proteinExistence type="predicted"/>
<feature type="region of interest" description="Disordered" evidence="1">
    <location>
        <begin position="123"/>
        <end position="153"/>
    </location>
</feature>
<gene>
    <name evidence="2" type="ORF">ZHAS_00008944</name>
</gene>
<dbReference type="VEuPathDB" id="VectorBase:ASIC008944"/>
<reference evidence="3" key="2">
    <citation type="submission" date="2020-05" db="UniProtKB">
        <authorList>
            <consortium name="EnsemblMetazoa"/>
        </authorList>
    </citation>
    <scope>IDENTIFICATION</scope>
</reference>
<evidence type="ECO:0000313" key="2">
    <source>
        <dbReference type="EMBL" id="KFB41364.1"/>
    </source>
</evidence>
<reference evidence="2 4" key="1">
    <citation type="journal article" date="2014" name="BMC Genomics">
        <title>Genome sequence of Anopheles sinensis provides insight into genetics basis of mosquito competence for malaria parasites.</title>
        <authorList>
            <person name="Zhou D."/>
            <person name="Zhang D."/>
            <person name="Ding G."/>
            <person name="Shi L."/>
            <person name="Hou Q."/>
            <person name="Ye Y."/>
            <person name="Xu Y."/>
            <person name="Zhou H."/>
            <person name="Xiong C."/>
            <person name="Li S."/>
            <person name="Yu J."/>
            <person name="Hong S."/>
            <person name="Yu X."/>
            <person name="Zou P."/>
            <person name="Chen C."/>
            <person name="Chang X."/>
            <person name="Wang W."/>
            <person name="Lv Y."/>
            <person name="Sun Y."/>
            <person name="Ma L."/>
            <person name="Shen B."/>
            <person name="Zhu C."/>
        </authorList>
    </citation>
    <scope>NUCLEOTIDE SEQUENCE [LARGE SCALE GENOMIC DNA]</scope>
</reference>
<sequence>MSQQFDQEQQQTRTALIAVALEPQHTIGGLGYQMPHIHALPACSLRPSIPRDRASAPVDRPIVAIDFYRVQGSSAIEPLVGKCRLVLLTVCAGHSITPPLFRAHCYQNRTSIDLSADGYGEENNDYSRHPCSSRLTPMYKDNSTTTTRRRTNR</sequence>